<dbReference type="SMART" id="SM00354">
    <property type="entry name" value="HTH_LACI"/>
    <property type="match status" value="1"/>
</dbReference>
<keyword evidence="2" id="KW-0238">DNA-binding</keyword>
<dbReference type="CDD" id="cd01392">
    <property type="entry name" value="HTH_LacI"/>
    <property type="match status" value="1"/>
</dbReference>
<dbReference type="Pfam" id="PF00532">
    <property type="entry name" value="Peripla_BP_1"/>
    <property type="match status" value="1"/>
</dbReference>
<sequence length="344" mass="36758">MGQGIMKKRVSIKQVAAHAGVSVATVSLVLNGKGRISEATKKEVHKSVKKLGFIPNKSASRLRSGRSLLIGLIVNDISNPFFAELSADVESEAAREGYLSVMANTGDDIDRQRKVIETMIGQGVAGFIISAATGSDASTFQIIRDYGIPYVLCVRDVLDHDADFVGFDNFMAGGMAGAHLRELGHESVVFVGGEQANINRRNRLEGVREELSRQGTKIDDACVLPGPATREFGTKAVGELLERGRPFTAVVCFNDYVAIGAYAALVEGGMQVGHDVSVVGFDNVPESGAWSPPLTTVELFPRALGARAAKALLARIGEESLAAERILLSPRLIVRKSTRPPGRS</sequence>
<protein>
    <submittedName>
        <fullName evidence="5">LacI family transcriptional regulator</fullName>
    </submittedName>
</protein>
<dbReference type="Gene3D" id="1.10.260.40">
    <property type="entry name" value="lambda repressor-like DNA-binding domains"/>
    <property type="match status" value="1"/>
</dbReference>
<evidence type="ECO:0000313" key="5">
    <source>
        <dbReference type="EMBL" id="PRY22463.1"/>
    </source>
</evidence>
<evidence type="ECO:0000259" key="4">
    <source>
        <dbReference type="PROSITE" id="PS50932"/>
    </source>
</evidence>
<dbReference type="CDD" id="cd06289">
    <property type="entry name" value="PBP1_MalI-like"/>
    <property type="match status" value="1"/>
</dbReference>
<evidence type="ECO:0000256" key="2">
    <source>
        <dbReference type="ARBA" id="ARBA00023125"/>
    </source>
</evidence>
<organism evidence="5 6">
    <name type="scientific">Aliiruegeria haliotis</name>
    <dbReference type="NCBI Taxonomy" id="1280846"/>
    <lineage>
        <taxon>Bacteria</taxon>
        <taxon>Pseudomonadati</taxon>
        <taxon>Pseudomonadota</taxon>
        <taxon>Alphaproteobacteria</taxon>
        <taxon>Rhodobacterales</taxon>
        <taxon>Roseobacteraceae</taxon>
        <taxon>Aliiruegeria</taxon>
    </lineage>
</organism>
<dbReference type="EMBL" id="PVTD01000006">
    <property type="protein sequence ID" value="PRY22463.1"/>
    <property type="molecule type" value="Genomic_DNA"/>
</dbReference>
<dbReference type="AlphaFoldDB" id="A0A2T0RMX7"/>
<name>A0A2T0RMX7_9RHOB</name>
<dbReference type="PANTHER" id="PTHR30146:SF109">
    <property type="entry name" value="HTH-TYPE TRANSCRIPTIONAL REGULATOR GALS"/>
    <property type="match status" value="1"/>
</dbReference>
<gene>
    <name evidence="5" type="ORF">CLV78_1063</name>
</gene>
<keyword evidence="1" id="KW-0805">Transcription regulation</keyword>
<accession>A0A2T0RMX7</accession>
<reference evidence="5 6" key="1">
    <citation type="submission" date="2018-03" db="EMBL/GenBank/DDBJ databases">
        <title>Genomic Encyclopedia of Archaeal and Bacterial Type Strains, Phase II (KMG-II): from individual species to whole genera.</title>
        <authorList>
            <person name="Goeker M."/>
        </authorList>
    </citation>
    <scope>NUCLEOTIDE SEQUENCE [LARGE SCALE GENOMIC DNA]</scope>
    <source>
        <strain evidence="5 6">DSM 29328</strain>
    </source>
</reference>
<proteinExistence type="predicted"/>
<dbReference type="Proteomes" id="UP000239480">
    <property type="component" value="Unassembled WGS sequence"/>
</dbReference>
<dbReference type="InterPro" id="IPR010982">
    <property type="entry name" value="Lambda_DNA-bd_dom_sf"/>
</dbReference>
<feature type="domain" description="HTH lacI-type" evidence="4">
    <location>
        <begin position="10"/>
        <end position="64"/>
    </location>
</feature>
<comment type="caution">
    <text evidence="5">The sequence shown here is derived from an EMBL/GenBank/DDBJ whole genome shotgun (WGS) entry which is preliminary data.</text>
</comment>
<dbReference type="SUPFAM" id="SSF47413">
    <property type="entry name" value="lambda repressor-like DNA-binding domains"/>
    <property type="match status" value="1"/>
</dbReference>
<keyword evidence="3" id="KW-0804">Transcription</keyword>
<dbReference type="InterPro" id="IPR001761">
    <property type="entry name" value="Peripla_BP/Lac1_sug-bd_dom"/>
</dbReference>
<evidence type="ECO:0000313" key="6">
    <source>
        <dbReference type="Proteomes" id="UP000239480"/>
    </source>
</evidence>
<dbReference type="SUPFAM" id="SSF53822">
    <property type="entry name" value="Periplasmic binding protein-like I"/>
    <property type="match status" value="1"/>
</dbReference>
<evidence type="ECO:0000256" key="1">
    <source>
        <dbReference type="ARBA" id="ARBA00023015"/>
    </source>
</evidence>
<dbReference type="GO" id="GO:0000976">
    <property type="term" value="F:transcription cis-regulatory region binding"/>
    <property type="evidence" value="ECO:0007669"/>
    <property type="project" value="TreeGrafter"/>
</dbReference>
<keyword evidence="6" id="KW-1185">Reference proteome</keyword>
<dbReference type="Pfam" id="PF00356">
    <property type="entry name" value="LacI"/>
    <property type="match status" value="1"/>
</dbReference>
<dbReference type="InterPro" id="IPR000843">
    <property type="entry name" value="HTH_LacI"/>
</dbReference>
<dbReference type="InterPro" id="IPR028082">
    <property type="entry name" value="Peripla_BP_I"/>
</dbReference>
<dbReference type="PROSITE" id="PS50932">
    <property type="entry name" value="HTH_LACI_2"/>
    <property type="match status" value="1"/>
</dbReference>
<evidence type="ECO:0000256" key="3">
    <source>
        <dbReference type="ARBA" id="ARBA00023163"/>
    </source>
</evidence>
<dbReference type="PANTHER" id="PTHR30146">
    <property type="entry name" value="LACI-RELATED TRANSCRIPTIONAL REPRESSOR"/>
    <property type="match status" value="1"/>
</dbReference>
<dbReference type="GO" id="GO:0003700">
    <property type="term" value="F:DNA-binding transcription factor activity"/>
    <property type="evidence" value="ECO:0007669"/>
    <property type="project" value="TreeGrafter"/>
</dbReference>
<dbReference type="Gene3D" id="3.40.50.2300">
    <property type="match status" value="2"/>
</dbReference>